<feature type="domain" description="ABC transmembrane type-1" evidence="9">
    <location>
        <begin position="160"/>
        <end position="349"/>
    </location>
</feature>
<keyword evidence="11" id="KW-1185">Reference proteome</keyword>
<dbReference type="RefSeq" id="WP_012590432.1">
    <property type="nucleotide sequence ID" value="NC_011666.1"/>
</dbReference>
<proteinExistence type="inferred from homology"/>
<gene>
    <name evidence="10" type="ordered locus">Msil_1397</name>
</gene>
<dbReference type="PANTHER" id="PTHR43386:SF2">
    <property type="entry name" value="OLIGOPEPTIDE TRANSPORT SYSTEM PERMEASE PROTEIN OPPC"/>
    <property type="match status" value="1"/>
</dbReference>
<keyword evidence="4" id="KW-0997">Cell inner membrane</keyword>
<dbReference type="CDD" id="cd06261">
    <property type="entry name" value="TM_PBP2"/>
    <property type="match status" value="1"/>
</dbReference>
<dbReference type="GO" id="GO:0055085">
    <property type="term" value="P:transmembrane transport"/>
    <property type="evidence" value="ECO:0007669"/>
    <property type="project" value="InterPro"/>
</dbReference>
<comment type="subcellular location">
    <subcellularLocation>
        <location evidence="1">Cell inner membrane</location>
        <topology evidence="1">Multi-pass membrane protein</topology>
    </subcellularLocation>
    <subcellularLocation>
        <location evidence="8">Cell membrane</location>
        <topology evidence="8">Multi-pass membrane protein</topology>
    </subcellularLocation>
</comment>
<dbReference type="PROSITE" id="PS50928">
    <property type="entry name" value="ABC_TM1"/>
    <property type="match status" value="1"/>
</dbReference>
<dbReference type="GO" id="GO:0005886">
    <property type="term" value="C:plasma membrane"/>
    <property type="evidence" value="ECO:0007669"/>
    <property type="project" value="UniProtKB-SubCell"/>
</dbReference>
<keyword evidence="5 8" id="KW-0812">Transmembrane</keyword>
<dbReference type="InterPro" id="IPR050366">
    <property type="entry name" value="BP-dependent_transpt_permease"/>
</dbReference>
<organism evidence="10 11">
    <name type="scientific">Methylocella silvestris (strain DSM 15510 / CIP 108128 / LMG 27833 / NCIMB 13906 / BL2)</name>
    <dbReference type="NCBI Taxonomy" id="395965"/>
    <lineage>
        <taxon>Bacteria</taxon>
        <taxon>Pseudomonadati</taxon>
        <taxon>Pseudomonadota</taxon>
        <taxon>Alphaproteobacteria</taxon>
        <taxon>Hyphomicrobiales</taxon>
        <taxon>Beijerinckiaceae</taxon>
        <taxon>Methylocella</taxon>
    </lineage>
</organism>
<dbReference type="PROSITE" id="PS51257">
    <property type="entry name" value="PROKAR_LIPOPROTEIN"/>
    <property type="match status" value="1"/>
</dbReference>
<evidence type="ECO:0000313" key="11">
    <source>
        <dbReference type="Proteomes" id="UP000002257"/>
    </source>
</evidence>
<reference evidence="10 11" key="1">
    <citation type="journal article" date="2010" name="J. Bacteriol.">
        <title>Complete genome sequence of the aerobic facultative methanotroph Methylocella silvestris BL2.</title>
        <authorList>
            <person name="Chen Y."/>
            <person name="Crombie A."/>
            <person name="Rahman M.T."/>
            <person name="Dedysh S.N."/>
            <person name="Liesack W."/>
            <person name="Stott M.B."/>
            <person name="Alam M."/>
            <person name="Theisen A.R."/>
            <person name="Murrell J.C."/>
            <person name="Dunfield P.F."/>
        </authorList>
    </citation>
    <scope>NUCLEOTIDE SEQUENCE [LARGE SCALE GENOMIC DNA]</scope>
    <source>
        <strain evidence="11">DSM 15510 / CIP 108128 / LMG 27833 / NCIMB 13906 / BL2</strain>
    </source>
</reference>
<evidence type="ECO:0000256" key="6">
    <source>
        <dbReference type="ARBA" id="ARBA00022989"/>
    </source>
</evidence>
<evidence type="ECO:0000313" key="10">
    <source>
        <dbReference type="EMBL" id="ACK50362.1"/>
    </source>
</evidence>
<dbReference type="InterPro" id="IPR000515">
    <property type="entry name" value="MetI-like"/>
</dbReference>
<evidence type="ECO:0000256" key="1">
    <source>
        <dbReference type="ARBA" id="ARBA00004429"/>
    </source>
</evidence>
<dbReference type="Pfam" id="PF00528">
    <property type="entry name" value="BPD_transp_1"/>
    <property type="match status" value="1"/>
</dbReference>
<evidence type="ECO:0000256" key="8">
    <source>
        <dbReference type="RuleBase" id="RU363032"/>
    </source>
</evidence>
<keyword evidence="6 8" id="KW-1133">Transmembrane helix</keyword>
<dbReference type="eggNOG" id="COG1173">
    <property type="taxonomic scope" value="Bacteria"/>
</dbReference>
<name>B8ESM7_METSB</name>
<dbReference type="InterPro" id="IPR035906">
    <property type="entry name" value="MetI-like_sf"/>
</dbReference>
<keyword evidence="2 8" id="KW-0813">Transport</keyword>
<evidence type="ECO:0000256" key="5">
    <source>
        <dbReference type="ARBA" id="ARBA00022692"/>
    </source>
</evidence>
<comment type="similarity">
    <text evidence="8">Belongs to the binding-protein-dependent transport system permease family.</text>
</comment>
<evidence type="ECO:0000256" key="2">
    <source>
        <dbReference type="ARBA" id="ARBA00022448"/>
    </source>
</evidence>
<feature type="transmembrane region" description="Helical" evidence="8">
    <location>
        <begin position="162"/>
        <end position="184"/>
    </location>
</feature>
<keyword evidence="3" id="KW-1003">Cell membrane</keyword>
<dbReference type="SUPFAM" id="SSF161098">
    <property type="entry name" value="MetI-like"/>
    <property type="match status" value="1"/>
</dbReference>
<dbReference type="EMBL" id="CP001280">
    <property type="protein sequence ID" value="ACK50362.1"/>
    <property type="molecule type" value="Genomic_DNA"/>
</dbReference>
<dbReference type="OrthoDB" id="9805884at2"/>
<protein>
    <submittedName>
        <fullName evidence="10">Binding-protein-dependent transport systems inner membrane component</fullName>
    </submittedName>
</protein>
<evidence type="ECO:0000259" key="9">
    <source>
        <dbReference type="PROSITE" id="PS50928"/>
    </source>
</evidence>
<dbReference type="PANTHER" id="PTHR43386">
    <property type="entry name" value="OLIGOPEPTIDE TRANSPORT SYSTEM PERMEASE PROTEIN APPC"/>
    <property type="match status" value="1"/>
</dbReference>
<evidence type="ECO:0000256" key="3">
    <source>
        <dbReference type="ARBA" id="ARBA00022475"/>
    </source>
</evidence>
<dbReference type="HOGENOM" id="CLU_028518_1_3_5"/>
<keyword evidence="7 8" id="KW-0472">Membrane</keyword>
<dbReference type="AlphaFoldDB" id="B8ESM7"/>
<dbReference type="KEGG" id="msl:Msil_1397"/>
<sequence length="369" mass="39495">MSRSILPSLSGANFWQRIPASAMLLILIALACIFGPLFTPHPFDRVYPDYVLAPPSLEPRPNAEETREAVEELAARLGAKIVSFEPTGDNVIAKFSSDRTIDAAALAALPRSDRIGPPRLVSSGHDDQKISLSIPLLRTMFPFGADANGRDLLTRTLIAGRVSLAVGLLASLVALVIGVLYGAIAGYAGGAVDALMTRIVEIIYALPFIFFVIVLVMVFGRHFVLIFIAIGAVEWLDMARIARGQTLAIKEKDYVAAARALGASPAAIIRRHILPNASGPIIAYLTLLLPRVILLESFISFLGLGVQEPLASWGVLIADGARNIQGALHLLFFPALFLGATLGALQSFGQYLQAIFTDAAGFGEESEPR</sequence>
<evidence type="ECO:0000256" key="4">
    <source>
        <dbReference type="ARBA" id="ARBA00022519"/>
    </source>
</evidence>
<dbReference type="Proteomes" id="UP000002257">
    <property type="component" value="Chromosome"/>
</dbReference>
<feature type="transmembrane region" description="Helical" evidence="8">
    <location>
        <begin position="326"/>
        <end position="345"/>
    </location>
</feature>
<feature type="transmembrane region" description="Helical" evidence="8">
    <location>
        <begin position="204"/>
        <end position="233"/>
    </location>
</feature>
<evidence type="ECO:0000256" key="7">
    <source>
        <dbReference type="ARBA" id="ARBA00023136"/>
    </source>
</evidence>
<feature type="transmembrane region" description="Helical" evidence="8">
    <location>
        <begin position="20"/>
        <end position="38"/>
    </location>
</feature>
<dbReference type="Gene3D" id="1.10.3720.10">
    <property type="entry name" value="MetI-like"/>
    <property type="match status" value="1"/>
</dbReference>
<feature type="transmembrane region" description="Helical" evidence="8">
    <location>
        <begin position="281"/>
        <end position="306"/>
    </location>
</feature>
<accession>B8ESM7</accession>
<dbReference type="STRING" id="395965.Msil_1397"/>